<dbReference type="EMBL" id="DS028096">
    <property type="protein sequence ID" value="KMP06492.1"/>
    <property type="molecule type" value="Genomic_DNA"/>
</dbReference>
<gene>
    <name evidence="2" type="ORF">CIRG_06173</name>
</gene>
<evidence type="ECO:0000313" key="3">
    <source>
        <dbReference type="Proteomes" id="UP000054565"/>
    </source>
</evidence>
<dbReference type="AlphaFoldDB" id="A0A0J7B920"/>
<evidence type="ECO:0000313" key="2">
    <source>
        <dbReference type="EMBL" id="KMP06492.1"/>
    </source>
</evidence>
<sequence length="143" mass="15655">MAKPAAPLAELAQRPPGSKSSSVCQLACFSPIGHGEERRLAFLKPWNCWKTFRLNSGGLADERGTKRSTSKQLKLEIRIGSVIGNFTVEEAKTPRRLTVRAELSSDITITIGVVGQDAGYQRLWTKLRCSAKVSWLLILVGSS</sequence>
<proteinExistence type="predicted"/>
<evidence type="ECO:0000256" key="1">
    <source>
        <dbReference type="SAM" id="MobiDB-lite"/>
    </source>
</evidence>
<organism evidence="2 3">
    <name type="scientific">Coccidioides immitis RMSCC 2394</name>
    <dbReference type="NCBI Taxonomy" id="404692"/>
    <lineage>
        <taxon>Eukaryota</taxon>
        <taxon>Fungi</taxon>
        <taxon>Dikarya</taxon>
        <taxon>Ascomycota</taxon>
        <taxon>Pezizomycotina</taxon>
        <taxon>Eurotiomycetes</taxon>
        <taxon>Eurotiomycetidae</taxon>
        <taxon>Onygenales</taxon>
        <taxon>Onygenaceae</taxon>
        <taxon>Coccidioides</taxon>
    </lineage>
</organism>
<protein>
    <submittedName>
        <fullName evidence="2">Uncharacterized protein</fullName>
    </submittedName>
</protein>
<accession>A0A0J7B920</accession>
<name>A0A0J7B920_COCIT</name>
<dbReference type="Proteomes" id="UP000054565">
    <property type="component" value="Unassembled WGS sequence"/>
</dbReference>
<reference evidence="3" key="1">
    <citation type="journal article" date="2010" name="Genome Res.">
        <title>Population genomic sequencing of Coccidioides fungi reveals recent hybridization and transposon control.</title>
        <authorList>
            <person name="Neafsey D.E."/>
            <person name="Barker B.M."/>
            <person name="Sharpton T.J."/>
            <person name="Stajich J.E."/>
            <person name="Park D.J."/>
            <person name="Whiston E."/>
            <person name="Hung C.-Y."/>
            <person name="McMahan C."/>
            <person name="White J."/>
            <person name="Sykes S."/>
            <person name="Heiman D."/>
            <person name="Young S."/>
            <person name="Zeng Q."/>
            <person name="Abouelleil A."/>
            <person name="Aftuck L."/>
            <person name="Bessette D."/>
            <person name="Brown A."/>
            <person name="FitzGerald M."/>
            <person name="Lui A."/>
            <person name="Macdonald J.P."/>
            <person name="Priest M."/>
            <person name="Orbach M.J."/>
            <person name="Galgiani J.N."/>
            <person name="Kirkland T.N."/>
            <person name="Cole G.T."/>
            <person name="Birren B.W."/>
            <person name="Henn M.R."/>
            <person name="Taylor J.W."/>
            <person name="Rounsley S.D."/>
        </authorList>
    </citation>
    <scope>NUCLEOTIDE SEQUENCE [LARGE SCALE GENOMIC DNA]</scope>
    <source>
        <strain evidence="3">RMSCC 2394</strain>
    </source>
</reference>
<feature type="region of interest" description="Disordered" evidence="1">
    <location>
        <begin position="1"/>
        <end position="21"/>
    </location>
</feature>